<accession>A0A346PMF3</accession>
<gene>
    <name evidence="2" type="ORF">AArcMg_0676</name>
</gene>
<feature type="transmembrane region" description="Helical" evidence="1">
    <location>
        <begin position="83"/>
        <end position="100"/>
    </location>
</feature>
<feature type="transmembrane region" description="Helical" evidence="1">
    <location>
        <begin position="7"/>
        <end position="23"/>
    </location>
</feature>
<keyword evidence="3" id="KW-1185">Reference proteome</keyword>
<organism evidence="2 3">
    <name type="scientific">Natrarchaeobaculum sulfurireducens</name>
    <dbReference type="NCBI Taxonomy" id="2044521"/>
    <lineage>
        <taxon>Archaea</taxon>
        <taxon>Methanobacteriati</taxon>
        <taxon>Methanobacteriota</taxon>
        <taxon>Stenosarchaea group</taxon>
        <taxon>Halobacteria</taxon>
        <taxon>Halobacteriales</taxon>
        <taxon>Natrialbaceae</taxon>
        <taxon>Natrarchaeobaculum</taxon>
    </lineage>
</organism>
<dbReference type="KEGG" id="nag:AArcMg_0676"/>
<sequence>MASDEYMIASGGLVLAVIAYAAWTAPRLAVAAAVGLGLLFAGALVVQLRSEFFGDMDTRLVTVIAAAFAAGAAFGVFVDPVGAQVIVIGVCVIGLARSVYEYACARLGSVSFCFLRWG</sequence>
<proteinExistence type="predicted"/>
<protein>
    <submittedName>
        <fullName evidence="2">Uncharacterized protein</fullName>
    </submittedName>
</protein>
<feature type="transmembrane region" description="Helical" evidence="1">
    <location>
        <begin position="60"/>
        <end position="77"/>
    </location>
</feature>
<dbReference type="GeneID" id="37641160"/>
<evidence type="ECO:0000256" key="1">
    <source>
        <dbReference type="SAM" id="Phobius"/>
    </source>
</evidence>
<keyword evidence="1" id="KW-0472">Membrane</keyword>
<feature type="transmembrane region" description="Helical" evidence="1">
    <location>
        <begin position="29"/>
        <end position="48"/>
    </location>
</feature>
<evidence type="ECO:0000313" key="3">
    <source>
        <dbReference type="Proteomes" id="UP000258613"/>
    </source>
</evidence>
<reference evidence="3" key="1">
    <citation type="submission" date="2018-02" db="EMBL/GenBank/DDBJ databases">
        <title>Phenotypic and genomic properties of facultatively anaerobic sulfur-reducing natronoarchaea from hypersaline soda lakes.</title>
        <authorList>
            <person name="Sorokin D.Y."/>
            <person name="Kublanov I.V."/>
            <person name="Roman P."/>
            <person name="Sinninghe Damste J.S."/>
            <person name="Golyshin P.N."/>
            <person name="Rojo D."/>
            <person name="Ciordia S."/>
            <person name="Mena M.D.C."/>
            <person name="Ferrer M."/>
            <person name="Messina E."/>
            <person name="Smedile F."/>
            <person name="La Spada G."/>
            <person name="La Cono V."/>
            <person name="Yakimov M.M."/>
        </authorList>
    </citation>
    <scope>NUCLEOTIDE SEQUENCE [LARGE SCALE GENOMIC DNA]</scope>
    <source>
        <strain evidence="3">AArc-Mg</strain>
    </source>
</reference>
<evidence type="ECO:0000313" key="2">
    <source>
        <dbReference type="EMBL" id="AXR80698.1"/>
    </source>
</evidence>
<keyword evidence="1" id="KW-1133">Transmembrane helix</keyword>
<keyword evidence="1" id="KW-0812">Transmembrane</keyword>
<name>A0A346PMF3_9EURY</name>
<dbReference type="AlphaFoldDB" id="A0A346PMF3"/>
<dbReference type="EMBL" id="CP027033">
    <property type="protein sequence ID" value="AXR80698.1"/>
    <property type="molecule type" value="Genomic_DNA"/>
</dbReference>
<dbReference type="Proteomes" id="UP000258613">
    <property type="component" value="Chromosome"/>
</dbReference>
<dbReference type="RefSeq" id="WP_117367447.1">
    <property type="nucleotide sequence ID" value="NZ_CP027033.1"/>
</dbReference>